<dbReference type="SUPFAM" id="SSF117396">
    <property type="entry name" value="TM1631-like"/>
    <property type="match status" value="1"/>
</dbReference>
<dbReference type="InterPro" id="IPR036520">
    <property type="entry name" value="UPF0759_sf"/>
</dbReference>
<keyword evidence="2" id="KW-1185">Reference proteome</keyword>
<reference evidence="1 2" key="1">
    <citation type="submission" date="2016-10" db="EMBL/GenBank/DDBJ databases">
        <authorList>
            <person name="de Groot N.N."/>
        </authorList>
    </citation>
    <scope>NUCLEOTIDE SEQUENCE [LARGE SCALE GENOMIC DNA]</scope>
    <source>
        <strain evidence="1 2">HL3</strain>
    </source>
</reference>
<dbReference type="Gene3D" id="3.20.20.410">
    <property type="entry name" value="Protein of unknown function UPF0759"/>
    <property type="match status" value="1"/>
</dbReference>
<evidence type="ECO:0008006" key="3">
    <source>
        <dbReference type="Google" id="ProtNLM"/>
    </source>
</evidence>
<name>A0A1I1R5R8_9GAMM</name>
<sequence>MARFGYVATRGWDHAAWSGGFYPEDLPAEWRLTYYANEFPAVVVPAAAWAEASAEQARQWYADTPEGFGFLVEGTPPAGVEAALAERLVAAIGPGEGTLPRLAWPENGEVATAGGIALSRVTVEAATPPALRVAWEALSGSGAAAGFLVIEGEAGVPEALERARTVAELMGL</sequence>
<organism evidence="1 2">
    <name type="scientific">Thiohalospira halophila DSM 15071</name>
    <dbReference type="NCBI Taxonomy" id="1123397"/>
    <lineage>
        <taxon>Bacteria</taxon>
        <taxon>Pseudomonadati</taxon>
        <taxon>Pseudomonadota</taxon>
        <taxon>Gammaproteobacteria</taxon>
        <taxon>Thiohalospirales</taxon>
        <taxon>Thiohalospiraceae</taxon>
        <taxon>Thiohalospira</taxon>
    </lineage>
</organism>
<evidence type="ECO:0000313" key="1">
    <source>
        <dbReference type="EMBL" id="SFD25650.1"/>
    </source>
</evidence>
<dbReference type="Proteomes" id="UP000198611">
    <property type="component" value="Unassembled WGS sequence"/>
</dbReference>
<gene>
    <name evidence="1" type="ORF">SAMN05660831_01300</name>
</gene>
<dbReference type="EMBL" id="FOMJ01000003">
    <property type="protein sequence ID" value="SFD25650.1"/>
    <property type="molecule type" value="Genomic_DNA"/>
</dbReference>
<dbReference type="InterPro" id="IPR002763">
    <property type="entry name" value="DUF72"/>
</dbReference>
<dbReference type="STRING" id="1123397.SAMN05660831_01300"/>
<dbReference type="RefSeq" id="WP_093427947.1">
    <property type="nucleotide sequence ID" value="NZ_FOMJ01000003.1"/>
</dbReference>
<dbReference type="Pfam" id="PF01904">
    <property type="entry name" value="DUF72"/>
    <property type="match status" value="1"/>
</dbReference>
<dbReference type="OrthoDB" id="9780310at2"/>
<protein>
    <recommendedName>
        <fullName evidence="3">DUF72 domain-containing protein</fullName>
    </recommendedName>
</protein>
<accession>A0A1I1R5R8</accession>
<evidence type="ECO:0000313" key="2">
    <source>
        <dbReference type="Proteomes" id="UP000198611"/>
    </source>
</evidence>
<proteinExistence type="predicted"/>
<dbReference type="AlphaFoldDB" id="A0A1I1R5R8"/>